<dbReference type="VEuPathDB" id="VectorBase:AALB014138"/>
<proteinExistence type="predicted"/>
<reference evidence="1 2" key="1">
    <citation type="journal article" date="2017" name="G3 (Bethesda)">
        <title>The Physical Genome Mapping of Anopheles albimanus Corrected Scaffold Misassemblies and Identified Interarm Rearrangements in Genus Anopheles.</title>
        <authorList>
            <person name="Artemov G.N."/>
            <person name="Peery A.N."/>
            <person name="Jiang X."/>
            <person name="Tu Z."/>
            <person name="Stegniy V.N."/>
            <person name="Sharakhova M.V."/>
            <person name="Sharakhov I.V."/>
        </authorList>
    </citation>
    <scope>NUCLEOTIDE SEQUENCE [LARGE SCALE GENOMIC DNA]</scope>
    <source>
        <strain evidence="1 2">ALBI9_A</strain>
    </source>
</reference>
<name>A0A182FWV0_ANOAL</name>
<reference evidence="1" key="2">
    <citation type="submission" date="2022-08" db="UniProtKB">
        <authorList>
            <consortium name="EnsemblMetazoa"/>
        </authorList>
    </citation>
    <scope>IDENTIFICATION</scope>
    <source>
        <strain evidence="1">STECLA/ALBI9_A</strain>
    </source>
</reference>
<evidence type="ECO:0000313" key="2">
    <source>
        <dbReference type="Proteomes" id="UP000069272"/>
    </source>
</evidence>
<dbReference type="Proteomes" id="UP000069272">
    <property type="component" value="Chromosome 3R"/>
</dbReference>
<dbReference type="AlphaFoldDB" id="A0A182FWV0"/>
<dbReference type="EnsemblMetazoa" id="AALB014138-RA">
    <property type="protein sequence ID" value="AALB014138-PA"/>
    <property type="gene ID" value="AALB014138"/>
</dbReference>
<organism evidence="1 2">
    <name type="scientific">Anopheles albimanus</name>
    <name type="common">New world malaria mosquito</name>
    <dbReference type="NCBI Taxonomy" id="7167"/>
    <lineage>
        <taxon>Eukaryota</taxon>
        <taxon>Metazoa</taxon>
        <taxon>Ecdysozoa</taxon>
        <taxon>Arthropoda</taxon>
        <taxon>Hexapoda</taxon>
        <taxon>Insecta</taxon>
        <taxon>Pterygota</taxon>
        <taxon>Neoptera</taxon>
        <taxon>Endopterygota</taxon>
        <taxon>Diptera</taxon>
        <taxon>Nematocera</taxon>
        <taxon>Culicoidea</taxon>
        <taxon>Culicidae</taxon>
        <taxon>Anophelinae</taxon>
        <taxon>Anopheles</taxon>
    </lineage>
</organism>
<keyword evidence="2" id="KW-1185">Reference proteome</keyword>
<protein>
    <submittedName>
        <fullName evidence="1">Uncharacterized protein</fullName>
    </submittedName>
</protein>
<evidence type="ECO:0000313" key="1">
    <source>
        <dbReference type="EnsemblMetazoa" id="AALB014138-PA"/>
    </source>
</evidence>
<accession>A0A182FWV0</accession>
<sequence>MNLLNRSVNGQINPVSQPFMIESSTSSGNGEAPGKLLTLILIHSPLTIFQFFIDGIDDDDDGSPHILP</sequence>